<name>A0ABD5RP11_9EURY</name>
<comment type="caution">
    <text evidence="3">The sequence shown here is derived from an EMBL/GenBank/DDBJ whole genome shotgun (WGS) entry which is preliminary data.</text>
</comment>
<dbReference type="RefSeq" id="WP_247415564.1">
    <property type="nucleotide sequence ID" value="NZ_JALLGW010000001.1"/>
</dbReference>
<sequence length="105" mass="11634">MEHSGASDVEGADASDDAVRVWLVERTYSDDEQNLIILTYATPDGERDFRKERALTSFSGPGRETTAALDVSPSNLGTVSDEETRERYATEVERLRETHAPDDSV</sequence>
<evidence type="ECO:0000313" key="4">
    <source>
        <dbReference type="Proteomes" id="UP001596099"/>
    </source>
</evidence>
<organism evidence="3 4">
    <name type="scientific">Halomarina salina</name>
    <dbReference type="NCBI Taxonomy" id="1872699"/>
    <lineage>
        <taxon>Archaea</taxon>
        <taxon>Methanobacteriati</taxon>
        <taxon>Methanobacteriota</taxon>
        <taxon>Stenosarchaea group</taxon>
        <taxon>Halobacteria</taxon>
        <taxon>Halobacteriales</taxon>
        <taxon>Natronomonadaceae</taxon>
        <taxon>Halomarina</taxon>
    </lineage>
</organism>
<keyword evidence="4" id="KW-1185">Reference proteome</keyword>
<evidence type="ECO:0000256" key="1">
    <source>
        <dbReference type="SAM" id="MobiDB-lite"/>
    </source>
</evidence>
<dbReference type="InterPro" id="IPR058273">
    <property type="entry name" value="DUF7967"/>
</dbReference>
<feature type="compositionally biased region" description="Basic and acidic residues" evidence="1">
    <location>
        <begin position="82"/>
        <end position="105"/>
    </location>
</feature>
<feature type="domain" description="DUF7967" evidence="2">
    <location>
        <begin position="16"/>
        <end position="105"/>
    </location>
</feature>
<feature type="region of interest" description="Disordered" evidence="1">
    <location>
        <begin position="55"/>
        <end position="105"/>
    </location>
</feature>
<dbReference type="Proteomes" id="UP001596099">
    <property type="component" value="Unassembled WGS sequence"/>
</dbReference>
<gene>
    <name evidence="3" type="ORF">ACFPYI_13530</name>
</gene>
<dbReference type="AlphaFoldDB" id="A0ABD5RP11"/>
<evidence type="ECO:0000313" key="3">
    <source>
        <dbReference type="EMBL" id="MFC5972357.1"/>
    </source>
</evidence>
<dbReference type="Pfam" id="PF25921">
    <property type="entry name" value="DUF7967"/>
    <property type="match status" value="1"/>
</dbReference>
<protein>
    <recommendedName>
        <fullName evidence="2">DUF7967 domain-containing protein</fullName>
    </recommendedName>
</protein>
<dbReference type="EMBL" id="JBHSQH010000001">
    <property type="protein sequence ID" value="MFC5972357.1"/>
    <property type="molecule type" value="Genomic_DNA"/>
</dbReference>
<evidence type="ECO:0000259" key="2">
    <source>
        <dbReference type="Pfam" id="PF25921"/>
    </source>
</evidence>
<reference evidence="3 4" key="1">
    <citation type="journal article" date="2019" name="Int. J. Syst. Evol. Microbiol.">
        <title>The Global Catalogue of Microorganisms (GCM) 10K type strain sequencing project: providing services to taxonomists for standard genome sequencing and annotation.</title>
        <authorList>
            <consortium name="The Broad Institute Genomics Platform"/>
            <consortium name="The Broad Institute Genome Sequencing Center for Infectious Disease"/>
            <person name="Wu L."/>
            <person name="Ma J."/>
        </authorList>
    </citation>
    <scope>NUCLEOTIDE SEQUENCE [LARGE SCALE GENOMIC DNA]</scope>
    <source>
        <strain evidence="3 4">CGMCC 1.12543</strain>
    </source>
</reference>
<accession>A0ABD5RP11</accession>
<proteinExistence type="predicted"/>